<protein>
    <submittedName>
        <fullName evidence="11">Transmembrane protein 63A</fullName>
    </submittedName>
</protein>
<dbReference type="InterPro" id="IPR003864">
    <property type="entry name" value="CSC1/OSCA1-like_7TM"/>
</dbReference>
<keyword evidence="6 7" id="KW-0472">Membrane</keyword>
<dbReference type="Pfam" id="PF13967">
    <property type="entry name" value="RSN1_TM"/>
    <property type="match status" value="1"/>
</dbReference>
<evidence type="ECO:0000256" key="6">
    <source>
        <dbReference type="ARBA" id="ARBA00023136"/>
    </source>
</evidence>
<dbReference type="GO" id="GO:0005886">
    <property type="term" value="C:plasma membrane"/>
    <property type="evidence" value="ECO:0007669"/>
    <property type="project" value="TreeGrafter"/>
</dbReference>
<feature type="transmembrane region" description="Helical" evidence="7">
    <location>
        <begin position="144"/>
        <end position="164"/>
    </location>
</feature>
<sequence>MDNNIFHEFNGAARDKCNYYNRTRNRLLITAYEGIPETLLLNALGCVLLVLFFAFMRKRAWDYGRLALVNKDYEKWSRIFYGTTDESSENNVEDGNSTTTLDNSMPVDRGLFSWFLTIIQLRDDKILRKCGYDAVQYLSFQRHIMVLMAIITAVSLGVVLPINFAGDLEGDERSFGHTTVSNLHPDSPWLWVHVTIAMLYFPLTICIMRRFSVNLKLEENGECWSRTLMITNIPRRNSDINDMDRHFKEAYPECEVENIQLAYDVNKANELDRDRNAAVQAKQYCENHLKTVGERLTVQPHVCGYICICCGFCSSNNLDAIDYYSQEETRLKAELEAEKESALKRPLGIAFVTMTTIHSARLIHQDHVYKLSKCGRHNPPTSSVAGLLQPYRWRVTFAPPPDDIFWENLTEPSHNRYCKIVLTNSFLVIVLFFLTTPVIVLNVMDTLKLREIEKASPILSEFMPTLLLWTAAALLPVLVIRSDQWLSHWTRSKRNHSIMRKTFVFLLFMCLILPSLGLTSAQAFLMFAFQAGIETYRWQCVFLPDKGAFFVNYVVTSALIGTSLELIRFPELFMYALRLSLSRSKAESASARRLILWEFPFGVQYAWMLLIFSIVTVYSLSCPLITPFGLLYMVTKHFVDRYNIYFAYGKSKISKRIHSTAINCVMVSIVLLQVSFTSLSMLRHGLHDITLFALFGLIITLTFTLSQCFFRHCTAWSPILYQVRNPRTVQPSPARRRDHSHGFDYVPEVLRQPLPHTAANSLITLTPNDSGTTLDDLEIEMKHNDDRSDFHPQTKVTIESQNHCDQLYQNYDYSQTVPV</sequence>
<dbReference type="GO" id="GO:0005227">
    <property type="term" value="F:calcium-activated cation channel activity"/>
    <property type="evidence" value="ECO:0007669"/>
    <property type="project" value="InterPro"/>
</dbReference>
<feature type="transmembrane region" description="Helical" evidence="7">
    <location>
        <begin position="421"/>
        <end position="442"/>
    </location>
</feature>
<dbReference type="OrthoDB" id="1689567at2759"/>
<feature type="transmembrane region" description="Helical" evidence="7">
    <location>
        <begin position="462"/>
        <end position="482"/>
    </location>
</feature>
<feature type="transmembrane region" description="Helical" evidence="7">
    <location>
        <begin position="689"/>
        <end position="710"/>
    </location>
</feature>
<dbReference type="InterPro" id="IPR027815">
    <property type="entry name" value="CSC1/OSCA1-like_cyt"/>
</dbReference>
<organism evidence="11">
    <name type="scientific">Melanaphis sacchari</name>
    <dbReference type="NCBI Taxonomy" id="742174"/>
    <lineage>
        <taxon>Eukaryota</taxon>
        <taxon>Metazoa</taxon>
        <taxon>Ecdysozoa</taxon>
        <taxon>Arthropoda</taxon>
        <taxon>Hexapoda</taxon>
        <taxon>Insecta</taxon>
        <taxon>Pterygota</taxon>
        <taxon>Neoptera</taxon>
        <taxon>Paraneoptera</taxon>
        <taxon>Hemiptera</taxon>
        <taxon>Sternorrhyncha</taxon>
        <taxon>Aphidomorpha</taxon>
        <taxon>Aphidoidea</taxon>
        <taxon>Aphididae</taxon>
        <taxon>Aphidini</taxon>
        <taxon>Melanaphis</taxon>
    </lineage>
</organism>
<feature type="transmembrane region" description="Helical" evidence="7">
    <location>
        <begin position="618"/>
        <end position="639"/>
    </location>
</feature>
<proteinExistence type="inferred from homology"/>
<comment type="subcellular location">
    <subcellularLocation>
        <location evidence="1">Membrane</location>
        <topology evidence="1">Multi-pass membrane protein</topology>
    </subcellularLocation>
</comment>
<evidence type="ECO:0000256" key="2">
    <source>
        <dbReference type="ARBA" id="ARBA00007779"/>
    </source>
</evidence>
<feature type="domain" description="CSC1/OSCA1-like N-terminal transmembrane" evidence="9">
    <location>
        <begin position="39"/>
        <end position="207"/>
    </location>
</feature>
<evidence type="ECO:0000259" key="9">
    <source>
        <dbReference type="Pfam" id="PF13967"/>
    </source>
</evidence>
<dbReference type="PANTHER" id="PTHR13018">
    <property type="entry name" value="PROBABLE MEMBRANE PROTEIN DUF221-RELATED"/>
    <property type="match status" value="1"/>
</dbReference>
<feature type="transmembrane region" description="Helical" evidence="7">
    <location>
        <begin position="503"/>
        <end position="529"/>
    </location>
</feature>
<name>A0A2H8TJ27_9HEMI</name>
<evidence type="ECO:0000256" key="7">
    <source>
        <dbReference type="SAM" id="Phobius"/>
    </source>
</evidence>
<feature type="transmembrane region" description="Helical" evidence="7">
    <location>
        <begin position="39"/>
        <end position="56"/>
    </location>
</feature>
<evidence type="ECO:0000313" key="11">
    <source>
        <dbReference type="EMBL" id="MBW14153.1"/>
    </source>
</evidence>
<evidence type="ECO:0000256" key="4">
    <source>
        <dbReference type="ARBA" id="ARBA00022692"/>
    </source>
</evidence>
<reference evidence="11" key="1">
    <citation type="submission" date="2017-10" db="EMBL/GenBank/DDBJ databases">
        <title>Transcriptome Assembly of Sugarcane Aphid Adults.</title>
        <authorList>
            <person name="Scully E.D."/>
            <person name="Palmer N.A."/>
            <person name="Geib S.M."/>
            <person name="Sarath G."/>
            <person name="Sattler S.E."/>
        </authorList>
    </citation>
    <scope>NUCLEOTIDE SEQUENCE</scope>
    <source>
        <tissue evidence="11">Whole body</tissue>
    </source>
</reference>
<dbReference type="AlphaFoldDB" id="A0A2H8TJ27"/>
<keyword evidence="3" id="KW-0813">Transport</keyword>
<dbReference type="InterPro" id="IPR045122">
    <property type="entry name" value="Csc1-like"/>
</dbReference>
<keyword evidence="4 7" id="KW-0812">Transmembrane</keyword>
<evidence type="ECO:0000259" key="10">
    <source>
        <dbReference type="Pfam" id="PF14703"/>
    </source>
</evidence>
<accession>A0A2H8TJ27</accession>
<evidence type="ECO:0000259" key="8">
    <source>
        <dbReference type="Pfam" id="PF02714"/>
    </source>
</evidence>
<dbReference type="Pfam" id="PF14703">
    <property type="entry name" value="PHM7_cyt"/>
    <property type="match status" value="1"/>
</dbReference>
<feature type="domain" description="CSC1/OSCA1-like cytosolic" evidence="10">
    <location>
        <begin position="225"/>
        <end position="408"/>
    </location>
</feature>
<dbReference type="Pfam" id="PF02714">
    <property type="entry name" value="RSN1_7TM"/>
    <property type="match status" value="1"/>
</dbReference>
<feature type="transmembrane region" description="Helical" evidence="7">
    <location>
        <begin position="189"/>
        <end position="208"/>
    </location>
</feature>
<comment type="similarity">
    <text evidence="2">Belongs to the CSC1 (TC 1.A.17) family.</text>
</comment>
<evidence type="ECO:0000256" key="3">
    <source>
        <dbReference type="ARBA" id="ARBA00022448"/>
    </source>
</evidence>
<evidence type="ECO:0000256" key="5">
    <source>
        <dbReference type="ARBA" id="ARBA00022989"/>
    </source>
</evidence>
<dbReference type="PANTHER" id="PTHR13018:SF5">
    <property type="entry name" value="RE44586P"/>
    <property type="match status" value="1"/>
</dbReference>
<feature type="transmembrane region" description="Helical" evidence="7">
    <location>
        <begin position="660"/>
        <end position="683"/>
    </location>
</feature>
<gene>
    <name evidence="11" type="primary">Tmem63a_0</name>
</gene>
<dbReference type="EMBL" id="GFXV01002348">
    <property type="protein sequence ID" value="MBW14153.1"/>
    <property type="molecule type" value="Transcribed_RNA"/>
</dbReference>
<evidence type="ECO:0000256" key="1">
    <source>
        <dbReference type="ARBA" id="ARBA00004141"/>
    </source>
</evidence>
<dbReference type="InterPro" id="IPR032880">
    <property type="entry name" value="CSC1/OSCA1-like_N"/>
</dbReference>
<keyword evidence="5 7" id="KW-1133">Transmembrane helix</keyword>
<feature type="domain" description="CSC1/OSCA1-like 7TM region" evidence="8">
    <location>
        <begin position="422"/>
        <end position="675"/>
    </location>
</feature>